<evidence type="ECO:0000313" key="3">
    <source>
        <dbReference type="EMBL" id="NEZ56206.1"/>
    </source>
</evidence>
<keyword evidence="1" id="KW-0880">Kelch repeat</keyword>
<dbReference type="AlphaFoldDB" id="A0A6M0RJ41"/>
<comment type="caution">
    <text evidence="3">The sequence shown here is derived from an EMBL/GenBank/DDBJ whole genome shotgun (WGS) entry which is preliminary data.</text>
</comment>
<evidence type="ECO:0000256" key="1">
    <source>
        <dbReference type="ARBA" id="ARBA00022441"/>
    </source>
</evidence>
<keyword evidence="2" id="KW-0677">Repeat</keyword>
<evidence type="ECO:0000313" key="4">
    <source>
        <dbReference type="Proteomes" id="UP000481033"/>
    </source>
</evidence>
<name>A0A6M0RJ41_9CYAN</name>
<keyword evidence="4" id="KW-1185">Reference proteome</keyword>
<gene>
    <name evidence="3" type="ORF">DXZ20_11070</name>
</gene>
<proteinExistence type="predicted"/>
<dbReference type="Proteomes" id="UP000481033">
    <property type="component" value="Unassembled WGS sequence"/>
</dbReference>
<sequence>MVLGDYIYVIGGWNETKGIHEDVFFAPLTSEGTFGDWQDTTAPLPLKLQHHMVAIHKGAFYVFGGDNGFWDGSEVSSRILRAVPNQQGDITEWVDVGELPEPLTIHAVTSLNNQLYILGGSNTFRPNNTTVIDKVFTATIAADGTVGDFQELVPFPTPIGWVTATTVDNRIFAVSGTAQFRPSELLDQVWVADVQVDKTLSPFEPVGTITARQRHATVLVDRTVVAIAGGATNKVLSTVEAATVDDQGNLGSWTELPPLPESRYAHAAFVHNGYIYVSGGFIKYGSNETSTQIFRLPFEQG</sequence>
<dbReference type="SUPFAM" id="SSF117281">
    <property type="entry name" value="Kelch motif"/>
    <property type="match status" value="2"/>
</dbReference>
<dbReference type="Gene3D" id="2.120.10.80">
    <property type="entry name" value="Kelch-type beta propeller"/>
    <property type="match status" value="2"/>
</dbReference>
<dbReference type="EMBL" id="QXHD01000004">
    <property type="protein sequence ID" value="NEZ56206.1"/>
    <property type="molecule type" value="Genomic_DNA"/>
</dbReference>
<accession>A0A6M0RJ41</accession>
<dbReference type="InterPro" id="IPR015915">
    <property type="entry name" value="Kelch-typ_b-propeller"/>
</dbReference>
<organism evidence="3 4">
    <name type="scientific">Adonisia turfae CCMR0081</name>
    <dbReference type="NCBI Taxonomy" id="2292702"/>
    <lineage>
        <taxon>Bacteria</taxon>
        <taxon>Bacillati</taxon>
        <taxon>Cyanobacteriota</taxon>
        <taxon>Adonisia</taxon>
        <taxon>Adonisia turfae</taxon>
    </lineage>
</organism>
<evidence type="ECO:0000256" key="2">
    <source>
        <dbReference type="ARBA" id="ARBA00022737"/>
    </source>
</evidence>
<reference evidence="3 4" key="1">
    <citation type="journal article" date="2020" name="Microb. Ecol.">
        <title>Ecogenomics of the Marine Benthic Filamentous Cyanobacterium Adonisia.</title>
        <authorList>
            <person name="Walter J.M."/>
            <person name="Coutinho F.H."/>
            <person name="Leomil L."/>
            <person name="Hargreaves P.I."/>
            <person name="Campeao M.E."/>
            <person name="Vieira V.V."/>
            <person name="Silva B.S."/>
            <person name="Fistarol G.O."/>
            <person name="Salomon P.S."/>
            <person name="Sawabe T."/>
            <person name="Mino S."/>
            <person name="Hosokawa M."/>
            <person name="Miyashita H."/>
            <person name="Maruyama F."/>
            <person name="van Verk M.C."/>
            <person name="Dutilh B.E."/>
            <person name="Thompson C.C."/>
            <person name="Thompson F.L."/>
        </authorList>
    </citation>
    <scope>NUCLEOTIDE SEQUENCE [LARGE SCALE GENOMIC DNA]</scope>
    <source>
        <strain evidence="3 4">CCMR0081</strain>
    </source>
</reference>
<dbReference type="PANTHER" id="PTHR45632:SF3">
    <property type="entry name" value="KELCH-LIKE PROTEIN 32"/>
    <property type="match status" value="1"/>
</dbReference>
<protein>
    <submittedName>
        <fullName evidence="3">4-oxalocrotonate tautomerase</fullName>
    </submittedName>
</protein>
<dbReference type="PANTHER" id="PTHR45632">
    <property type="entry name" value="LD33804P"/>
    <property type="match status" value="1"/>
</dbReference>